<dbReference type="CDD" id="cd00190">
    <property type="entry name" value="Tryp_SPc"/>
    <property type="match status" value="1"/>
</dbReference>
<dbReference type="PROSITE" id="PS00134">
    <property type="entry name" value="TRYPSIN_HIS"/>
    <property type="match status" value="1"/>
</dbReference>
<dbReference type="PANTHER" id="PTHR24252:SF18">
    <property type="entry name" value="OVOCHYMASE 1"/>
    <property type="match status" value="1"/>
</dbReference>
<feature type="domain" description="Peptidase S1" evidence="4">
    <location>
        <begin position="1"/>
        <end position="211"/>
    </location>
</feature>
<comment type="similarity">
    <text evidence="2">Belongs to the peptidase S1 family. CLIP subfamily.</text>
</comment>
<keyword evidence="1" id="KW-1015">Disulfide bond</keyword>
<keyword evidence="3" id="KW-0720">Serine protease</keyword>
<keyword evidence="3" id="KW-0645">Protease</keyword>
<accession>A0A0L7QKU0</accession>
<dbReference type="InterPro" id="IPR001254">
    <property type="entry name" value="Trypsin_dom"/>
</dbReference>
<dbReference type="InterPro" id="IPR018114">
    <property type="entry name" value="TRYPSIN_HIS"/>
</dbReference>
<dbReference type="InterPro" id="IPR033116">
    <property type="entry name" value="TRYPSIN_SER"/>
</dbReference>
<dbReference type="PROSITE" id="PS50240">
    <property type="entry name" value="TRYPSIN_DOM"/>
    <property type="match status" value="1"/>
</dbReference>
<dbReference type="InterPro" id="IPR009003">
    <property type="entry name" value="Peptidase_S1_PA"/>
</dbReference>
<keyword evidence="6" id="KW-1185">Reference proteome</keyword>
<dbReference type="AlphaFoldDB" id="A0A0L7QKU0"/>
<dbReference type="GO" id="GO:0006508">
    <property type="term" value="P:proteolysis"/>
    <property type="evidence" value="ECO:0007669"/>
    <property type="project" value="UniProtKB-KW"/>
</dbReference>
<dbReference type="Pfam" id="PF00089">
    <property type="entry name" value="Trypsin"/>
    <property type="match status" value="1"/>
</dbReference>
<dbReference type="FunFam" id="2.40.10.10:FF:000002">
    <property type="entry name" value="Transmembrane protease serine"/>
    <property type="match status" value="1"/>
</dbReference>
<dbReference type="Proteomes" id="UP000053825">
    <property type="component" value="Unassembled WGS sequence"/>
</dbReference>
<evidence type="ECO:0000256" key="3">
    <source>
        <dbReference type="RuleBase" id="RU363034"/>
    </source>
</evidence>
<reference evidence="5 6" key="1">
    <citation type="submission" date="2015-07" db="EMBL/GenBank/DDBJ databases">
        <title>The genome of Habropoda laboriosa.</title>
        <authorList>
            <person name="Pan H."/>
            <person name="Kapheim K."/>
        </authorList>
    </citation>
    <scope>NUCLEOTIDE SEQUENCE [LARGE SCALE GENOMIC DNA]</scope>
    <source>
        <strain evidence="5">0110345459</strain>
    </source>
</reference>
<evidence type="ECO:0000256" key="2">
    <source>
        <dbReference type="ARBA" id="ARBA00024195"/>
    </source>
</evidence>
<dbReference type="FunFam" id="2.40.10.10:FF:000068">
    <property type="entry name" value="transmembrane protease serine 2"/>
    <property type="match status" value="1"/>
</dbReference>
<dbReference type="STRING" id="597456.A0A0L7QKU0"/>
<dbReference type="PANTHER" id="PTHR24252">
    <property type="entry name" value="ACROSIN-RELATED"/>
    <property type="match status" value="1"/>
</dbReference>
<dbReference type="InterPro" id="IPR043504">
    <property type="entry name" value="Peptidase_S1_PA_chymotrypsin"/>
</dbReference>
<evidence type="ECO:0000313" key="6">
    <source>
        <dbReference type="Proteomes" id="UP000053825"/>
    </source>
</evidence>
<dbReference type="PRINTS" id="PR00722">
    <property type="entry name" value="CHYMOTRYPSIN"/>
</dbReference>
<organism evidence="5 6">
    <name type="scientific">Habropoda laboriosa</name>
    <dbReference type="NCBI Taxonomy" id="597456"/>
    <lineage>
        <taxon>Eukaryota</taxon>
        <taxon>Metazoa</taxon>
        <taxon>Ecdysozoa</taxon>
        <taxon>Arthropoda</taxon>
        <taxon>Hexapoda</taxon>
        <taxon>Insecta</taxon>
        <taxon>Pterygota</taxon>
        <taxon>Neoptera</taxon>
        <taxon>Endopterygota</taxon>
        <taxon>Hymenoptera</taxon>
        <taxon>Apocrita</taxon>
        <taxon>Aculeata</taxon>
        <taxon>Apoidea</taxon>
        <taxon>Anthophila</taxon>
        <taxon>Apidae</taxon>
        <taxon>Habropoda</taxon>
    </lineage>
</organism>
<name>A0A0L7QKU0_9HYME</name>
<dbReference type="SUPFAM" id="SSF50494">
    <property type="entry name" value="Trypsin-like serine proteases"/>
    <property type="match status" value="1"/>
</dbReference>
<dbReference type="InterPro" id="IPR001314">
    <property type="entry name" value="Peptidase_S1A"/>
</dbReference>
<sequence>MVNGDHACGGAIVNEEWGLTAAHCVMPFLHNPDYSISVRTGSNRHDSGGIVHNVTTLVPHEKYSELNNDYDIAVFKVHPPFVFNNVTQPVNVPESGENVDTNWGLIAGWGYFIDFDPILSEDLQYVILPKVNRATCAEDYEGRYDLTEHQICYGFSQGGKDACKGDSGGPLVNNFTVIGITSWGADCGEQNSPGVYTDVIALTEWIKNKTMSTVD</sequence>
<evidence type="ECO:0000256" key="1">
    <source>
        <dbReference type="ARBA" id="ARBA00023157"/>
    </source>
</evidence>
<dbReference type="PROSITE" id="PS00135">
    <property type="entry name" value="TRYPSIN_SER"/>
    <property type="match status" value="1"/>
</dbReference>
<evidence type="ECO:0000259" key="4">
    <source>
        <dbReference type="PROSITE" id="PS50240"/>
    </source>
</evidence>
<dbReference type="GO" id="GO:0004252">
    <property type="term" value="F:serine-type endopeptidase activity"/>
    <property type="evidence" value="ECO:0007669"/>
    <property type="project" value="InterPro"/>
</dbReference>
<proteinExistence type="inferred from homology"/>
<evidence type="ECO:0000313" key="5">
    <source>
        <dbReference type="EMBL" id="KOC59195.1"/>
    </source>
</evidence>
<gene>
    <name evidence="5" type="ORF">WH47_11271</name>
</gene>
<protein>
    <submittedName>
        <fullName evidence="5">Trypsin-7</fullName>
    </submittedName>
</protein>
<dbReference type="SMART" id="SM00020">
    <property type="entry name" value="Tryp_SPc"/>
    <property type="match status" value="1"/>
</dbReference>
<dbReference type="EMBL" id="KQ414940">
    <property type="protein sequence ID" value="KOC59195.1"/>
    <property type="molecule type" value="Genomic_DNA"/>
</dbReference>
<dbReference type="Gene3D" id="2.40.10.10">
    <property type="entry name" value="Trypsin-like serine proteases"/>
    <property type="match status" value="1"/>
</dbReference>
<dbReference type="OrthoDB" id="10051896at2759"/>
<keyword evidence="3" id="KW-0378">Hydrolase</keyword>